<dbReference type="InterPro" id="IPR036909">
    <property type="entry name" value="Cyt_c-like_dom_sf"/>
</dbReference>
<keyword evidence="12" id="KW-0575">Peroxidase</keyword>
<keyword evidence="13" id="KW-1185">Reference proteome</keyword>
<proteinExistence type="predicted"/>
<organism evidence="12 13">
    <name type="scientific">Persicimonas caeni</name>
    <dbReference type="NCBI Taxonomy" id="2292766"/>
    <lineage>
        <taxon>Bacteria</taxon>
        <taxon>Deltaproteobacteria</taxon>
        <taxon>Bradymonadales</taxon>
        <taxon>Bradymonadaceae</taxon>
        <taxon>Persicimonas</taxon>
    </lineage>
</organism>
<comment type="cofactor">
    <cofactor evidence="8">
        <name>heme</name>
        <dbReference type="ChEBI" id="CHEBI:30413"/>
    </cofactor>
    <text evidence="8">Binds 2 heme groups.</text>
</comment>
<dbReference type="AlphaFoldDB" id="A0A4Y6PRA5"/>
<keyword evidence="3 9" id="KW-0479">Metal-binding</keyword>
<sequence>MKRKLYALVIAGLLALPACKDKQETSEPKEAAADKQEEKQEKLDPLAQAKKNAEALGALPEQFESKDNPITTAKVDLGRKLYYDTRLSKADDVSCNSCHALDNFGVDNKPVSEGHKKQTGDRNSPTVYNAANQVAQFWDGRAADVEEQATGPVVNPVEMAMTDGKEVAAKVKKIEGYADLFEKAFPEEEEPVTLTNIGKAIGAFERKLVTPSRFDKFVEGDDKALNEQEIRGLNTFVEVGCTSCHMGDQVGGTMYQKLGLIKEWPDKSDLGRFKVTKEESDKMMFKVPILRNVEKTAPYFHDGSVETLEEAVKLMATHQRGMELTDEQVDDIVAFLKSLTGEIPKDYIQKPELPGMKQAAKGEEPT</sequence>
<dbReference type="PIRSF" id="PIRSF000294">
    <property type="entry name" value="Cytochrome-c_peroxidase"/>
    <property type="match status" value="1"/>
</dbReference>
<keyword evidence="2 8" id="KW-0349">Heme</keyword>
<dbReference type="InterPro" id="IPR051395">
    <property type="entry name" value="Cytochrome_c_Peroxidase/MauG"/>
</dbReference>
<evidence type="ECO:0000256" key="9">
    <source>
        <dbReference type="PIRSR" id="PIRSR000294-2"/>
    </source>
</evidence>
<evidence type="ECO:0000256" key="1">
    <source>
        <dbReference type="ARBA" id="ARBA00004418"/>
    </source>
</evidence>
<dbReference type="GO" id="GO:0042597">
    <property type="term" value="C:periplasmic space"/>
    <property type="evidence" value="ECO:0007669"/>
    <property type="project" value="UniProtKB-SubCell"/>
</dbReference>
<evidence type="ECO:0000256" key="6">
    <source>
        <dbReference type="ARBA" id="ARBA00023002"/>
    </source>
</evidence>
<feature type="binding site" description="axial binding residue" evidence="9">
    <location>
        <position position="315"/>
    </location>
    <ligand>
        <name>heme c</name>
        <dbReference type="ChEBI" id="CHEBI:61717"/>
        <label>2</label>
    </ligand>
    <ligandPart>
        <name>Fe</name>
        <dbReference type="ChEBI" id="CHEBI:18248"/>
    </ligandPart>
</feature>
<evidence type="ECO:0000259" key="11">
    <source>
        <dbReference type="PROSITE" id="PS51007"/>
    </source>
</evidence>
<feature type="domain" description="Cytochrome c" evidence="11">
    <location>
        <begin position="73"/>
        <end position="182"/>
    </location>
</feature>
<keyword evidence="4" id="KW-0732">Signal</keyword>
<dbReference type="RefSeq" id="WP_141196821.1">
    <property type="nucleotide sequence ID" value="NZ_CP041186.1"/>
</dbReference>
<dbReference type="SUPFAM" id="SSF46626">
    <property type="entry name" value="Cytochrome c"/>
    <property type="match status" value="2"/>
</dbReference>
<dbReference type="GO" id="GO:0009055">
    <property type="term" value="F:electron transfer activity"/>
    <property type="evidence" value="ECO:0007669"/>
    <property type="project" value="InterPro"/>
</dbReference>
<feature type="binding site" description="covalent" evidence="8">
    <location>
        <position position="244"/>
    </location>
    <ligand>
        <name>heme c</name>
        <dbReference type="ChEBI" id="CHEBI:61717"/>
        <label>2</label>
    </ligand>
</feature>
<accession>A0A4Y6PRA5</accession>
<dbReference type="InterPro" id="IPR009056">
    <property type="entry name" value="Cyt_c-like_dom"/>
</dbReference>
<dbReference type="Proteomes" id="UP000315995">
    <property type="component" value="Chromosome"/>
</dbReference>
<evidence type="ECO:0000256" key="3">
    <source>
        <dbReference type="ARBA" id="ARBA00022723"/>
    </source>
</evidence>
<name>A0A4Y6PRA5_PERCE</name>
<comment type="PTM">
    <text evidence="8">Binds 2 heme groups per subunit.</text>
</comment>
<accession>A0A5B8Y671</accession>
<feature type="binding site" description="axial binding residue" evidence="9">
    <location>
        <position position="99"/>
    </location>
    <ligand>
        <name>heme c</name>
        <dbReference type="ChEBI" id="CHEBI:61717"/>
        <label>1</label>
    </ligand>
    <ligandPart>
        <name>Fe</name>
        <dbReference type="ChEBI" id="CHEBI:18248"/>
    </ligandPart>
</feature>
<dbReference type="GO" id="GO:0004130">
    <property type="term" value="F:cytochrome-c peroxidase activity"/>
    <property type="evidence" value="ECO:0007669"/>
    <property type="project" value="TreeGrafter"/>
</dbReference>
<dbReference type="OrthoDB" id="9805202at2"/>
<dbReference type="Pfam" id="PF00034">
    <property type="entry name" value="Cytochrom_C"/>
    <property type="match status" value="1"/>
</dbReference>
<dbReference type="EMBL" id="CP041186">
    <property type="protein sequence ID" value="QDG50325.1"/>
    <property type="molecule type" value="Genomic_DNA"/>
</dbReference>
<feature type="region of interest" description="Disordered" evidence="10">
    <location>
        <begin position="21"/>
        <end position="43"/>
    </location>
</feature>
<evidence type="ECO:0000313" key="12">
    <source>
        <dbReference type="EMBL" id="QDG50325.1"/>
    </source>
</evidence>
<feature type="binding site" description="axial binding residue" evidence="9">
    <location>
        <position position="115"/>
    </location>
    <ligand>
        <name>heme c</name>
        <dbReference type="ChEBI" id="CHEBI:61717"/>
        <label>1</label>
    </ligand>
    <ligandPart>
        <name>Fe</name>
        <dbReference type="ChEBI" id="CHEBI:18248"/>
    </ligandPart>
</feature>
<feature type="binding site" description="covalent" evidence="8">
    <location>
        <position position="95"/>
    </location>
    <ligand>
        <name>heme c</name>
        <dbReference type="ChEBI" id="CHEBI:61717"/>
        <label>1</label>
    </ligand>
</feature>
<dbReference type="GO" id="GO:0046872">
    <property type="term" value="F:metal ion binding"/>
    <property type="evidence" value="ECO:0007669"/>
    <property type="project" value="UniProtKB-KW"/>
</dbReference>
<comment type="subcellular location">
    <subcellularLocation>
        <location evidence="1">Periplasm</location>
    </subcellularLocation>
</comment>
<feature type="binding site" description="covalent" evidence="8">
    <location>
        <position position="241"/>
    </location>
    <ligand>
        <name>heme c</name>
        <dbReference type="ChEBI" id="CHEBI:61717"/>
        <label>2</label>
    </ligand>
</feature>
<keyword evidence="5" id="KW-0574">Periplasm</keyword>
<feature type="binding site" description="axial binding residue" evidence="9">
    <location>
        <position position="245"/>
    </location>
    <ligand>
        <name>heme c</name>
        <dbReference type="ChEBI" id="CHEBI:61717"/>
        <label>2</label>
    </ligand>
    <ligandPart>
        <name>Fe</name>
        <dbReference type="ChEBI" id="CHEBI:18248"/>
    </ligandPart>
</feature>
<evidence type="ECO:0000313" key="13">
    <source>
        <dbReference type="Proteomes" id="UP000315995"/>
    </source>
</evidence>
<keyword evidence="6" id="KW-0560">Oxidoreductase</keyword>
<evidence type="ECO:0000256" key="5">
    <source>
        <dbReference type="ARBA" id="ARBA00022764"/>
    </source>
</evidence>
<reference evidence="12 13" key="1">
    <citation type="submission" date="2019-06" db="EMBL/GenBank/DDBJ databases">
        <title>Persicimonas caeni gen. nov., sp. nov., a predatory bacterium isolated from solar saltern.</title>
        <authorList>
            <person name="Wang S."/>
        </authorList>
    </citation>
    <scope>NUCLEOTIDE SEQUENCE [LARGE SCALE GENOMIC DNA]</scope>
    <source>
        <strain evidence="12 13">YN101</strain>
    </source>
</reference>
<dbReference type="GO" id="GO:0020037">
    <property type="term" value="F:heme binding"/>
    <property type="evidence" value="ECO:0007669"/>
    <property type="project" value="InterPro"/>
</dbReference>
<evidence type="ECO:0000256" key="8">
    <source>
        <dbReference type="PIRSR" id="PIRSR000294-1"/>
    </source>
</evidence>
<dbReference type="InterPro" id="IPR004852">
    <property type="entry name" value="Di-haem_cyt_c_peroxidsae"/>
</dbReference>
<keyword evidence="7 9" id="KW-0408">Iron</keyword>
<dbReference type="Gene3D" id="1.10.760.10">
    <property type="entry name" value="Cytochrome c-like domain"/>
    <property type="match status" value="2"/>
</dbReference>
<dbReference type="PANTHER" id="PTHR30600">
    <property type="entry name" value="CYTOCHROME C PEROXIDASE-RELATED"/>
    <property type="match status" value="1"/>
</dbReference>
<feature type="domain" description="Cytochrome c" evidence="11">
    <location>
        <begin position="227"/>
        <end position="340"/>
    </location>
</feature>
<evidence type="ECO:0000256" key="7">
    <source>
        <dbReference type="ARBA" id="ARBA00023004"/>
    </source>
</evidence>
<dbReference type="Pfam" id="PF03150">
    <property type="entry name" value="CCP_MauG"/>
    <property type="match status" value="1"/>
</dbReference>
<dbReference type="InterPro" id="IPR026259">
    <property type="entry name" value="MauG/Cytc_peroxidase"/>
</dbReference>
<evidence type="ECO:0000256" key="10">
    <source>
        <dbReference type="SAM" id="MobiDB-lite"/>
    </source>
</evidence>
<evidence type="ECO:0000256" key="2">
    <source>
        <dbReference type="ARBA" id="ARBA00022617"/>
    </source>
</evidence>
<feature type="binding site" description="covalent" evidence="8">
    <location>
        <position position="98"/>
    </location>
    <ligand>
        <name>heme c</name>
        <dbReference type="ChEBI" id="CHEBI:61717"/>
        <label>1</label>
    </ligand>
</feature>
<dbReference type="PROSITE" id="PS51007">
    <property type="entry name" value="CYTC"/>
    <property type="match status" value="2"/>
</dbReference>
<evidence type="ECO:0000256" key="4">
    <source>
        <dbReference type="ARBA" id="ARBA00022729"/>
    </source>
</evidence>
<dbReference type="PANTHER" id="PTHR30600:SF7">
    <property type="entry name" value="CYTOCHROME C PEROXIDASE-RELATED"/>
    <property type="match status" value="1"/>
</dbReference>
<gene>
    <name evidence="12" type="ORF">FIV42_06130</name>
</gene>
<protein>
    <submittedName>
        <fullName evidence="12">Cytochrome-c peroxidase</fullName>
    </submittedName>
</protein>